<dbReference type="Gene3D" id="1.10.150.240">
    <property type="entry name" value="Putative phosphatase, domain 2"/>
    <property type="match status" value="1"/>
</dbReference>
<dbReference type="SFLD" id="SFLDG01129">
    <property type="entry name" value="C1.5:_HAD__Beta-PGM__Phosphata"/>
    <property type="match status" value="1"/>
</dbReference>
<dbReference type="eggNOG" id="arCOG02292">
    <property type="taxonomic scope" value="Archaea"/>
</dbReference>
<dbReference type="GO" id="GO:0008967">
    <property type="term" value="F:phosphoglycolate phosphatase activity"/>
    <property type="evidence" value="ECO:0007669"/>
    <property type="project" value="TreeGrafter"/>
</dbReference>
<dbReference type="PANTHER" id="PTHR43434:SF1">
    <property type="entry name" value="PHOSPHOGLYCOLATE PHOSPHATASE"/>
    <property type="match status" value="1"/>
</dbReference>
<name>M0LVZ8_9EURY</name>
<sequence>MSTSYDAVIFDSDGVIVESPSKQTFQRAVEQTFGNFNLSHPRRADLRAFVTQNVQAIKDLSDRYQVDLHELCQEAASQALREQKREFKEGLRSLYDDVVSLRSLDLSLGVVSDNQHSLVKYALEYSGLRDWFDTVYGLEFTPNGLHRAKPSPYYLNKALSDLDTTDALYVGDRARDVEAANNAGIDSVLLCRSGDSIKCGVAPTYVVSSLCAIPRLLE</sequence>
<comment type="similarity">
    <text evidence="1">Belongs to the HAD-like hydrolase superfamily.</text>
</comment>
<dbReference type="InterPro" id="IPR041492">
    <property type="entry name" value="HAD_2"/>
</dbReference>
<proteinExistence type="inferred from homology"/>
<dbReference type="GO" id="GO:0006281">
    <property type="term" value="P:DNA repair"/>
    <property type="evidence" value="ECO:0007669"/>
    <property type="project" value="TreeGrafter"/>
</dbReference>
<dbReference type="PANTHER" id="PTHR43434">
    <property type="entry name" value="PHOSPHOGLYCOLATE PHOSPHATASE"/>
    <property type="match status" value="1"/>
</dbReference>
<reference evidence="2 3" key="1">
    <citation type="journal article" date="2014" name="PLoS Genet.">
        <title>Phylogenetically driven sequencing of extremely halophilic archaea reveals strategies for static and dynamic osmo-response.</title>
        <authorList>
            <person name="Becker E.A."/>
            <person name="Seitzer P.M."/>
            <person name="Tritt A."/>
            <person name="Larsen D."/>
            <person name="Krusor M."/>
            <person name="Yao A.I."/>
            <person name="Wu D."/>
            <person name="Madern D."/>
            <person name="Eisen J.A."/>
            <person name="Darling A.E."/>
            <person name="Facciotti M.T."/>
        </authorList>
    </citation>
    <scope>NUCLEOTIDE SEQUENCE [LARGE SCALE GENOMIC DNA]</scope>
    <source>
        <strain evidence="2 3">100A6</strain>
    </source>
</reference>
<evidence type="ECO:0000313" key="2">
    <source>
        <dbReference type="EMBL" id="EMA37762.1"/>
    </source>
</evidence>
<dbReference type="InterPro" id="IPR023198">
    <property type="entry name" value="PGP-like_dom2"/>
</dbReference>
<dbReference type="Pfam" id="PF13419">
    <property type="entry name" value="HAD_2"/>
    <property type="match status" value="1"/>
</dbReference>
<comment type="caution">
    <text evidence="2">The sequence shown here is derived from an EMBL/GenBank/DDBJ whole genome shotgun (WGS) entry which is preliminary data.</text>
</comment>
<dbReference type="OrthoDB" id="115864at2157"/>
<dbReference type="Gene3D" id="3.40.50.1000">
    <property type="entry name" value="HAD superfamily/HAD-like"/>
    <property type="match status" value="1"/>
</dbReference>
<dbReference type="SFLD" id="SFLDS00003">
    <property type="entry name" value="Haloacid_Dehalogenase"/>
    <property type="match status" value="1"/>
</dbReference>
<keyword evidence="2" id="KW-0378">Hydrolase</keyword>
<dbReference type="Proteomes" id="UP000011566">
    <property type="component" value="Unassembled WGS sequence"/>
</dbReference>
<dbReference type="InterPro" id="IPR006439">
    <property type="entry name" value="HAD-SF_hydro_IA"/>
</dbReference>
<dbReference type="InterPro" id="IPR023214">
    <property type="entry name" value="HAD_sf"/>
</dbReference>
<dbReference type="AlphaFoldDB" id="M0LVZ8"/>
<accession>M0LVZ8</accession>
<dbReference type="SUPFAM" id="SSF56784">
    <property type="entry name" value="HAD-like"/>
    <property type="match status" value="1"/>
</dbReference>
<organism evidence="2 3">
    <name type="scientific">Halococcus hamelinensis 100A6</name>
    <dbReference type="NCBI Taxonomy" id="1132509"/>
    <lineage>
        <taxon>Archaea</taxon>
        <taxon>Methanobacteriati</taxon>
        <taxon>Methanobacteriota</taxon>
        <taxon>Stenosarchaea group</taxon>
        <taxon>Halobacteria</taxon>
        <taxon>Halobacteriales</taxon>
        <taxon>Halococcaceae</taxon>
        <taxon>Halococcus</taxon>
    </lineage>
</organism>
<dbReference type="InterPro" id="IPR050155">
    <property type="entry name" value="HAD-like_hydrolase_sf"/>
</dbReference>
<evidence type="ECO:0000256" key="1">
    <source>
        <dbReference type="ARBA" id="ARBA00007958"/>
    </source>
</evidence>
<evidence type="ECO:0000313" key="3">
    <source>
        <dbReference type="Proteomes" id="UP000011566"/>
    </source>
</evidence>
<keyword evidence="3" id="KW-1185">Reference proteome</keyword>
<dbReference type="PATRIC" id="fig|1132509.6.peg.2831"/>
<protein>
    <submittedName>
        <fullName evidence="2">HAD-superfamily hydrolase</fullName>
    </submittedName>
</protein>
<dbReference type="RefSeq" id="WP_007694291.1">
    <property type="nucleotide sequence ID" value="NZ_AOMB01000033.1"/>
</dbReference>
<dbReference type="InterPro" id="IPR036412">
    <property type="entry name" value="HAD-like_sf"/>
</dbReference>
<dbReference type="NCBIfam" id="TIGR01549">
    <property type="entry name" value="HAD-SF-IA-v1"/>
    <property type="match status" value="1"/>
</dbReference>
<gene>
    <name evidence="2" type="ORF">C447_12340</name>
</gene>
<dbReference type="EMBL" id="AOMB01000033">
    <property type="protein sequence ID" value="EMA37762.1"/>
    <property type="molecule type" value="Genomic_DNA"/>
</dbReference>